<dbReference type="InterPro" id="IPR036928">
    <property type="entry name" value="AS_sf"/>
</dbReference>
<organism evidence="2 3">
    <name type="scientific">Acuticoccus sediminis</name>
    <dbReference type="NCBI Taxonomy" id="2184697"/>
    <lineage>
        <taxon>Bacteria</taxon>
        <taxon>Pseudomonadati</taxon>
        <taxon>Pseudomonadota</taxon>
        <taxon>Alphaproteobacteria</taxon>
        <taxon>Hyphomicrobiales</taxon>
        <taxon>Amorphaceae</taxon>
        <taxon>Acuticoccus</taxon>
    </lineage>
</organism>
<dbReference type="Pfam" id="PF01425">
    <property type="entry name" value="Amidase"/>
    <property type="match status" value="1"/>
</dbReference>
<evidence type="ECO:0000313" key="2">
    <source>
        <dbReference type="EMBL" id="RAI00553.1"/>
    </source>
</evidence>
<gene>
    <name evidence="2" type="ORF">DLJ53_14920</name>
</gene>
<dbReference type="SUPFAM" id="SSF75304">
    <property type="entry name" value="Amidase signature (AS) enzymes"/>
    <property type="match status" value="1"/>
</dbReference>
<dbReference type="InterPro" id="IPR023631">
    <property type="entry name" value="Amidase_dom"/>
</dbReference>
<keyword evidence="3" id="KW-1185">Reference proteome</keyword>
<protein>
    <recommendedName>
        <fullName evidence="1">Amidase domain-containing protein</fullName>
    </recommendedName>
</protein>
<sequence length="475" mass="49732">MSEPADLDATEARRLIGAKALSPVELMESCLARIARLNPTLNAIVALDADAAMNGAKAAEQAVMDGRPLGRLHGLPTAIKDNRDVKGMVTSHGSLLYADNVAAEDEPGVARLRAEGAVVFAKTNLPEFAAGANTTNRLFGPTGNPFDPTKTSAGSSGGSAAALAVGMVPVATGSDYGGSLRTPASFCGITGFRPSMGLVPAPEMAAYLSPWGVNGPMGRTVADSVLLMSAQAGYDPRDPYSHAADGIEAAIPAADLSSVRLATSVDFDLAPVAKEIRGVFDARVGSLASAGLNVETATPDFGPAHEIFEITRGIAFLVAHHERVQKHRDQLDRNVIDNTERGLTFTTADVAWAQREQAALYRRFVAFFERYDALIAPAASVSPFPHSQLFVEEIDGEAMPTYMRWLALSYIPTMGFACAAAIPAGKDGHGMPFGLQVIGPRGADRKILAIAAAIEAQFAADPVTARPLPDLAALA</sequence>
<evidence type="ECO:0000259" key="1">
    <source>
        <dbReference type="Pfam" id="PF01425"/>
    </source>
</evidence>
<dbReference type="InterPro" id="IPR000120">
    <property type="entry name" value="Amidase"/>
</dbReference>
<comment type="caution">
    <text evidence="2">The sequence shown here is derived from an EMBL/GenBank/DDBJ whole genome shotgun (WGS) entry which is preliminary data.</text>
</comment>
<dbReference type="EMBL" id="QHHQ01000003">
    <property type="protein sequence ID" value="RAI00553.1"/>
    <property type="molecule type" value="Genomic_DNA"/>
</dbReference>
<proteinExistence type="predicted"/>
<dbReference type="RefSeq" id="WP_111346597.1">
    <property type="nucleotide sequence ID" value="NZ_QHHQ01000003.1"/>
</dbReference>
<evidence type="ECO:0000313" key="3">
    <source>
        <dbReference type="Proteomes" id="UP000249590"/>
    </source>
</evidence>
<feature type="domain" description="Amidase" evidence="1">
    <location>
        <begin position="25"/>
        <end position="448"/>
    </location>
</feature>
<accession>A0A8B2NTR0</accession>
<reference evidence="2 3" key="1">
    <citation type="submission" date="2018-05" db="EMBL/GenBank/DDBJ databases">
        <title>Acuticoccus sediminis sp. nov., isolated from deep-sea sediment of Indian Ocean.</title>
        <authorList>
            <person name="Liu X."/>
            <person name="Lai Q."/>
            <person name="Du Y."/>
            <person name="Sun F."/>
            <person name="Zhang X."/>
            <person name="Wang S."/>
            <person name="Shao Z."/>
        </authorList>
    </citation>
    <scope>NUCLEOTIDE SEQUENCE [LARGE SCALE GENOMIC DNA]</scope>
    <source>
        <strain evidence="2 3">PTG4-2</strain>
    </source>
</reference>
<dbReference type="Proteomes" id="UP000249590">
    <property type="component" value="Unassembled WGS sequence"/>
</dbReference>
<dbReference type="PANTHER" id="PTHR11895:SF76">
    <property type="entry name" value="INDOLEACETAMIDE HYDROLASE"/>
    <property type="match status" value="1"/>
</dbReference>
<name>A0A8B2NTR0_9HYPH</name>
<dbReference type="Gene3D" id="3.90.1300.10">
    <property type="entry name" value="Amidase signature (AS) domain"/>
    <property type="match status" value="1"/>
</dbReference>
<dbReference type="AlphaFoldDB" id="A0A8B2NTR0"/>
<dbReference type="OrthoDB" id="9777859at2"/>
<dbReference type="PANTHER" id="PTHR11895">
    <property type="entry name" value="TRANSAMIDASE"/>
    <property type="match status" value="1"/>
</dbReference>
<dbReference type="GO" id="GO:0003824">
    <property type="term" value="F:catalytic activity"/>
    <property type="evidence" value="ECO:0007669"/>
    <property type="project" value="InterPro"/>
</dbReference>